<evidence type="ECO:0000256" key="1">
    <source>
        <dbReference type="SAM" id="MobiDB-lite"/>
    </source>
</evidence>
<feature type="transmembrane region" description="Helical" evidence="2">
    <location>
        <begin position="198"/>
        <end position="217"/>
    </location>
</feature>
<dbReference type="STRING" id="546364.SAMN04489730_7002"/>
<gene>
    <name evidence="3" type="ORF">SAMN04489730_7002</name>
</gene>
<feature type="transmembrane region" description="Helical" evidence="2">
    <location>
        <begin position="60"/>
        <end position="78"/>
    </location>
</feature>
<dbReference type="AlphaFoldDB" id="A0A1K1SWZ8"/>
<proteinExistence type="predicted"/>
<feature type="transmembrane region" description="Helical" evidence="2">
    <location>
        <begin position="223"/>
        <end position="242"/>
    </location>
</feature>
<sequence>MAGPGHVPPELRGSELEKVTDGNNHPNPRKATTDGQQAPEFPADATEEEKLHAAAARRKFLISVITGLGAPLALYYGLRALEFSPLVALVISVVPAIISVLYKLMKEGKPDAIAMFTIAMLVIGTVLTLVTGDPRFIFAKSGVVTGVIGLFVLATTPRRPAIFQGIMNLQPSAAGVAKWEANWANSPEIRQTMRGVNVIWGLGLLLDGIVRITFAYMLPIDSVPGLTLIQFIVAIVLIQIVSRRYGRWNLARKGLRLNRNDLVPLHQ</sequence>
<evidence type="ECO:0000313" key="4">
    <source>
        <dbReference type="Proteomes" id="UP000182740"/>
    </source>
</evidence>
<keyword evidence="2" id="KW-1133">Transmembrane helix</keyword>
<dbReference type="NCBIfam" id="NF041646">
    <property type="entry name" value="VC0807_fam"/>
    <property type="match status" value="1"/>
</dbReference>
<keyword evidence="2" id="KW-0812">Transmembrane</keyword>
<feature type="transmembrane region" description="Helical" evidence="2">
    <location>
        <begin position="84"/>
        <end position="105"/>
    </location>
</feature>
<keyword evidence="2" id="KW-0472">Membrane</keyword>
<reference evidence="4" key="1">
    <citation type="submission" date="2016-11" db="EMBL/GenBank/DDBJ databases">
        <authorList>
            <person name="Varghese N."/>
            <person name="Submissions S."/>
        </authorList>
    </citation>
    <scope>NUCLEOTIDE SEQUENCE [LARGE SCALE GENOMIC DNA]</scope>
    <source>
        <strain evidence="4">DSM 44671</strain>
    </source>
</reference>
<dbReference type="EMBL" id="FPJG01000006">
    <property type="protein sequence ID" value="SFW88583.1"/>
    <property type="molecule type" value="Genomic_DNA"/>
</dbReference>
<feature type="transmembrane region" description="Helical" evidence="2">
    <location>
        <begin position="136"/>
        <end position="154"/>
    </location>
</feature>
<keyword evidence="4" id="KW-1185">Reference proteome</keyword>
<accession>A0A1K1SWZ8</accession>
<evidence type="ECO:0000313" key="3">
    <source>
        <dbReference type="EMBL" id="SFW88583.1"/>
    </source>
</evidence>
<evidence type="ECO:0000256" key="2">
    <source>
        <dbReference type="SAM" id="Phobius"/>
    </source>
</evidence>
<dbReference type="Proteomes" id="UP000182740">
    <property type="component" value="Unassembled WGS sequence"/>
</dbReference>
<protein>
    <submittedName>
        <fullName evidence="3">Intracellular septation protein A</fullName>
    </submittedName>
</protein>
<feature type="region of interest" description="Disordered" evidence="1">
    <location>
        <begin position="1"/>
        <end position="42"/>
    </location>
</feature>
<name>A0A1K1SWZ8_9PSEU</name>
<feature type="transmembrane region" description="Helical" evidence="2">
    <location>
        <begin position="112"/>
        <end position="130"/>
    </location>
</feature>
<organism evidence="3 4">
    <name type="scientific">Amycolatopsis australiensis</name>
    <dbReference type="NCBI Taxonomy" id="546364"/>
    <lineage>
        <taxon>Bacteria</taxon>
        <taxon>Bacillati</taxon>
        <taxon>Actinomycetota</taxon>
        <taxon>Actinomycetes</taxon>
        <taxon>Pseudonocardiales</taxon>
        <taxon>Pseudonocardiaceae</taxon>
        <taxon>Amycolatopsis</taxon>
    </lineage>
</organism>